<dbReference type="Proteomes" id="UP000035880">
    <property type="component" value="Chromosome 2R"/>
</dbReference>
<evidence type="ECO:0000313" key="3">
    <source>
        <dbReference type="EMBL" id="KMY92376.1"/>
    </source>
</evidence>
<dbReference type="GO" id="GO:0098609">
    <property type="term" value="P:cell-cell adhesion"/>
    <property type="evidence" value="ECO:0007669"/>
    <property type="project" value="TreeGrafter"/>
</dbReference>
<dbReference type="GO" id="GO:0051015">
    <property type="term" value="F:actin filament binding"/>
    <property type="evidence" value="ECO:0007669"/>
    <property type="project" value="TreeGrafter"/>
</dbReference>
<dbReference type="GO" id="GO:0016477">
    <property type="term" value="P:cell migration"/>
    <property type="evidence" value="ECO:0007669"/>
    <property type="project" value="TreeGrafter"/>
</dbReference>
<dbReference type="PANTHER" id="PTHR18914">
    <property type="entry name" value="ALPHA CATENIN"/>
    <property type="match status" value="1"/>
</dbReference>
<evidence type="ECO:0000256" key="1">
    <source>
        <dbReference type="ARBA" id="ARBA00004496"/>
    </source>
</evidence>
<dbReference type="GO" id="GO:0016342">
    <property type="term" value="C:catenin complex"/>
    <property type="evidence" value="ECO:0007669"/>
    <property type="project" value="TreeGrafter"/>
</dbReference>
<dbReference type="OrthoDB" id="6342160at2759"/>
<reference evidence="3" key="1">
    <citation type="journal article" date="2013" name="Genome Res.">
        <title>A second-generation assembly of the Drosophila simulans genome provides new insights into patterns of lineage-specific divergence.</title>
        <authorList>
            <person name="Hu T.T."/>
            <person name="Eisen M.B."/>
            <person name="Thornton K.R."/>
            <person name="Andolfatto P."/>
        </authorList>
    </citation>
    <scope>NUCLEOTIDE SEQUENCE [LARGE SCALE GENOMIC DNA]</scope>
    <source>
        <strain evidence="3">W501</strain>
    </source>
</reference>
<organism evidence="3">
    <name type="scientific">Drosophila simulans</name>
    <name type="common">Fruit fly</name>
    <dbReference type="NCBI Taxonomy" id="7240"/>
    <lineage>
        <taxon>Eukaryota</taxon>
        <taxon>Metazoa</taxon>
        <taxon>Ecdysozoa</taxon>
        <taxon>Arthropoda</taxon>
        <taxon>Hexapoda</taxon>
        <taxon>Insecta</taxon>
        <taxon>Pterygota</taxon>
        <taxon>Neoptera</taxon>
        <taxon>Endopterygota</taxon>
        <taxon>Diptera</taxon>
        <taxon>Brachycera</taxon>
        <taxon>Muscomorpha</taxon>
        <taxon>Ephydroidea</taxon>
        <taxon>Drosophilidae</taxon>
        <taxon>Drosophila</taxon>
        <taxon>Sophophora</taxon>
    </lineage>
</organism>
<accession>A0A0J9R8K7</accession>
<dbReference type="PANTHER" id="PTHR18914:SF33">
    <property type="entry name" value="RE47911P-RELATED"/>
    <property type="match status" value="1"/>
</dbReference>
<comment type="subcellular location">
    <subcellularLocation>
        <location evidence="1">Cytoplasm</location>
    </subcellularLocation>
</comment>
<dbReference type="GO" id="GO:0005737">
    <property type="term" value="C:cytoplasm"/>
    <property type="evidence" value="ECO:0007669"/>
    <property type="project" value="UniProtKB-SubCell"/>
</dbReference>
<dbReference type="EMBL" id="CM002911">
    <property type="protein sequence ID" value="KMY92376.1"/>
    <property type="molecule type" value="Genomic_DNA"/>
</dbReference>
<dbReference type="GO" id="GO:0032154">
    <property type="term" value="C:cleavage furrow"/>
    <property type="evidence" value="ECO:0007669"/>
    <property type="project" value="EnsemblMetazoa"/>
</dbReference>
<protein>
    <submittedName>
        <fullName evidence="3">Uncharacterized protein, isoform B</fullName>
    </submittedName>
</protein>
<name>A0A0J9R8K7_DROSI</name>
<dbReference type="Pfam" id="PF05482">
    <property type="entry name" value="Serendipity_A"/>
    <property type="match status" value="1"/>
</dbReference>
<dbReference type="GO" id="GO:0007349">
    <property type="term" value="P:cellularization"/>
    <property type="evidence" value="ECO:0007669"/>
    <property type="project" value="EnsemblMetazoa"/>
</dbReference>
<keyword evidence="2" id="KW-0963">Cytoplasm</keyword>
<dbReference type="InterPro" id="IPR008837">
    <property type="entry name" value="Serendipity_A"/>
</dbReference>
<dbReference type="GO" id="GO:0005912">
    <property type="term" value="C:adherens junction"/>
    <property type="evidence" value="ECO:0007669"/>
    <property type="project" value="TreeGrafter"/>
</dbReference>
<dbReference type="Bgee" id="FBgn0181900">
    <property type="expression patterns" value="Expressed in embryo and 3 other cell types or tissues"/>
</dbReference>
<reference evidence="3" key="2">
    <citation type="submission" date="2014-06" db="EMBL/GenBank/DDBJ databases">
        <authorList>
            <person name="Hu T."/>
            <person name="Eisen M.B."/>
            <person name="Thornton K.R."/>
            <person name="Andolfatto P."/>
        </authorList>
    </citation>
    <scope>NUCLEOTIDE SEQUENCE</scope>
    <source>
        <strain evidence="3">W501</strain>
    </source>
</reference>
<reference evidence="3" key="3">
    <citation type="submission" date="2015-04" db="EMBL/GenBank/DDBJ databases">
        <authorList>
            <consortium name="FlyBase"/>
        </authorList>
    </citation>
    <scope>NUCLEOTIDE SEQUENCE</scope>
    <source>
        <strain evidence="3">W501</strain>
    </source>
</reference>
<evidence type="ECO:0000256" key="2">
    <source>
        <dbReference type="ARBA" id="ARBA00022490"/>
    </source>
</evidence>
<sequence length="592" mass="67031">MEVLRKKLEACLLILNRNNAANTNWLNDLCAVLLEFATLAHSLFCSQGESECSELVCLCLSQIMICIRQVESTMKLECGTSVSQVSHQYFLDRIRWCLKRLMHLYSGESSGEAVAPERSFLKLVDGALDCLAQFTSHSEENNDISNCPKTPQEVLPLSQKLRANIDLILGQSLGFANVALSQDKRALSALCQKVIRECNAFQEECKESSSANYLSTLNLRAMTMEQAIYQLEDFINDALLRLVFTCFLDFEKFSVDKIRALLRNSPDNDDLADEFIADFDVNIDRATQIGIFAISFAPNLKMKTIMRSCLASFESLDTTLIPSLQAHGSDLHSDILEQHFNEEVAKFKATLQEIIDSRALLGCCLEILTSGISATEKLFDKQRLEDLVQISLLLVEHFQLEVNRKGLSETQNQLGEEYYQQFIRVLRECKAILMCASQVEPQRILKRFKILRTILRKLHGSLGAGKQEEELPILLAPLLADDTKGLNEDETNFSGFKTDRGGSILYDTERRNRVTRRTDNKLPTNTLDIKSEKTKPNGNVLRRESLRTVMFKRQNIAESRKLYTSMSNQSTDLQITDILDQLTGMSNGYFEC</sequence>
<dbReference type="Gene3D" id="1.20.120.810">
    <property type="entry name" value="Vinculin, Vh2 four-helix bundle"/>
    <property type="match status" value="1"/>
</dbReference>
<dbReference type="AlphaFoldDB" id="A0A0J9R8K7"/>
<dbReference type="GO" id="GO:0008013">
    <property type="term" value="F:beta-catenin binding"/>
    <property type="evidence" value="ECO:0007669"/>
    <property type="project" value="TreeGrafter"/>
</dbReference>
<gene>
    <name evidence="3" type="primary">Dsim\GD10125</name>
    <name evidence="3" type="ORF">Dsimw501_GD10125</name>
</gene>
<proteinExistence type="predicted"/>